<sequence>MFNSIADFNFKKVINQVDWKLLLFLMLFLDVKLGVKIFAIILVYLLRFDFKFGFSFKNSRLPLFYLLILAIPLIDLVINRGYGNPNYLLTFFMGMGFWILSLLAIHQVKLAVEVNDTEIIHRTILVFFIANAIFSFGNFAAIVFETGAINPFRYQGDHQKYFIGTGDYIKGLTFDTSTTNAALNAFGVIYFLTRKNTPMIFVCMVVLLFTGSNFINMALIFTLALLFVFRTSRNQKSLIVICVMLLVVFMAKISPQNDRYIGETFKDAIHPPNPALSKTSVPIVCSNVPSLEETRQKFARHYLDSIGNLTTTRVKLKPALAALPKAGMGRIIIDTPDINLLPYQKATDTTTEQRRLLSFIDEHKEKLHLSAREYKPSSPGKILTFIQTALFLKQHPAKIFTGDGIGNFSSKLAFRTTSFGIAGGYPVKHTYISNDFLTNHLDIYLYFFSKTAGLRSLTNSPYSVYDQLIAEYGLLGLLLFTFYYAGFFAKYYKTLTYGLPLLLILLMLFFTDYWFEQLSVIVFFELLLLLNIKETTNKSQLNYGSA</sequence>
<feature type="transmembrane region" description="Helical" evidence="1">
    <location>
        <begin position="87"/>
        <end position="107"/>
    </location>
</feature>
<feature type="transmembrane region" description="Helical" evidence="1">
    <location>
        <begin position="199"/>
        <end position="229"/>
    </location>
</feature>
<dbReference type="EMBL" id="CP022743">
    <property type="protein sequence ID" value="ASU35170.1"/>
    <property type="molecule type" value="Genomic_DNA"/>
</dbReference>
<keyword evidence="3" id="KW-1185">Reference proteome</keyword>
<proteinExistence type="predicted"/>
<dbReference type="Proteomes" id="UP000215002">
    <property type="component" value="Chromosome"/>
</dbReference>
<gene>
    <name evidence="2" type="ORF">MuYL_3285</name>
</gene>
<keyword evidence="1" id="KW-1133">Transmembrane helix</keyword>
<dbReference type="AlphaFoldDB" id="A0A223NZG5"/>
<evidence type="ECO:0000256" key="1">
    <source>
        <dbReference type="SAM" id="Phobius"/>
    </source>
</evidence>
<feature type="transmembrane region" description="Helical" evidence="1">
    <location>
        <begin position="469"/>
        <end position="489"/>
    </location>
</feature>
<feature type="transmembrane region" description="Helical" evidence="1">
    <location>
        <begin position="61"/>
        <end position="78"/>
    </location>
</feature>
<evidence type="ECO:0008006" key="4">
    <source>
        <dbReference type="Google" id="ProtNLM"/>
    </source>
</evidence>
<feature type="transmembrane region" description="Helical" evidence="1">
    <location>
        <begin position="235"/>
        <end position="253"/>
    </location>
</feature>
<protein>
    <recommendedName>
        <fullName evidence="4">O-Antigen ligase</fullName>
    </recommendedName>
</protein>
<organism evidence="2 3">
    <name type="scientific">Mucilaginibacter xinganensis</name>
    <dbReference type="NCBI Taxonomy" id="1234841"/>
    <lineage>
        <taxon>Bacteria</taxon>
        <taxon>Pseudomonadati</taxon>
        <taxon>Bacteroidota</taxon>
        <taxon>Sphingobacteriia</taxon>
        <taxon>Sphingobacteriales</taxon>
        <taxon>Sphingobacteriaceae</taxon>
        <taxon>Mucilaginibacter</taxon>
    </lineage>
</organism>
<feature type="transmembrane region" description="Helical" evidence="1">
    <location>
        <begin position="119"/>
        <end position="144"/>
    </location>
</feature>
<evidence type="ECO:0000313" key="2">
    <source>
        <dbReference type="EMBL" id="ASU35170.1"/>
    </source>
</evidence>
<name>A0A223NZG5_9SPHI</name>
<feature type="transmembrane region" description="Helical" evidence="1">
    <location>
        <begin position="501"/>
        <end position="530"/>
    </location>
</feature>
<accession>A0A223NZG5</accession>
<reference evidence="2 3" key="1">
    <citation type="submission" date="2017-08" db="EMBL/GenBank/DDBJ databases">
        <title>Complete genome sequence of Mucilaginibacter sp. strain BJC16-A31.</title>
        <authorList>
            <consortium name="Henan University of Science and Technology"/>
            <person name="You X."/>
        </authorList>
    </citation>
    <scope>NUCLEOTIDE SEQUENCE [LARGE SCALE GENOMIC DNA]</scope>
    <source>
        <strain evidence="2 3">BJC16-A31</strain>
    </source>
</reference>
<keyword evidence="1" id="KW-0812">Transmembrane</keyword>
<keyword evidence="1" id="KW-0472">Membrane</keyword>
<dbReference type="KEGG" id="muc:MuYL_3285"/>
<evidence type="ECO:0000313" key="3">
    <source>
        <dbReference type="Proteomes" id="UP000215002"/>
    </source>
</evidence>
<dbReference type="RefSeq" id="WP_094571407.1">
    <property type="nucleotide sequence ID" value="NZ_CP022743.1"/>
</dbReference>
<feature type="transmembrane region" description="Helical" evidence="1">
    <location>
        <begin position="21"/>
        <end position="46"/>
    </location>
</feature>
<dbReference type="OrthoDB" id="1432372at2"/>